<gene>
    <name evidence="2" type="ORF">ACFQU8_14015</name>
</gene>
<evidence type="ECO:0000256" key="1">
    <source>
        <dbReference type="SAM" id="Phobius"/>
    </source>
</evidence>
<evidence type="ECO:0000313" key="3">
    <source>
        <dbReference type="Proteomes" id="UP001596620"/>
    </source>
</evidence>
<organism evidence="2 3">
    <name type="scientific">Lentibacillus kimchii</name>
    <dbReference type="NCBI Taxonomy" id="1542911"/>
    <lineage>
        <taxon>Bacteria</taxon>
        <taxon>Bacillati</taxon>
        <taxon>Bacillota</taxon>
        <taxon>Bacilli</taxon>
        <taxon>Bacillales</taxon>
        <taxon>Bacillaceae</taxon>
        <taxon>Lentibacillus</taxon>
    </lineage>
</organism>
<protein>
    <submittedName>
        <fullName evidence="2">Uncharacterized protein</fullName>
    </submittedName>
</protein>
<keyword evidence="1" id="KW-1133">Transmembrane helix</keyword>
<feature type="transmembrane region" description="Helical" evidence="1">
    <location>
        <begin position="20"/>
        <end position="42"/>
    </location>
</feature>
<dbReference type="EMBL" id="JBHTGR010000057">
    <property type="protein sequence ID" value="MFC7748303.1"/>
    <property type="molecule type" value="Genomic_DNA"/>
</dbReference>
<name>A0ABW2V1Z6_9BACI</name>
<keyword evidence="1" id="KW-0472">Membrane</keyword>
<proteinExistence type="predicted"/>
<sequence>MEIDDLIRVIVEQNEDYKTMLQWAISGIISILVIFLAANFFVMQKLRKKEIEKVKQEIITDLKEDDLKQIKSELSSETKSLTRNELSSVWYSIYNLQNTVEDKNTEITSLKIDLKFLKGDLHVQQGVYANAYKSYLSALRNCLEFKQCGLVDVLLQKVEESVDNVDNLLVGEKSEFSSVAKLLNSEHEEQAKKIQGKLNQL</sequence>
<comment type="caution">
    <text evidence="2">The sequence shown here is derived from an EMBL/GenBank/DDBJ whole genome shotgun (WGS) entry which is preliminary data.</text>
</comment>
<keyword evidence="3" id="KW-1185">Reference proteome</keyword>
<evidence type="ECO:0000313" key="2">
    <source>
        <dbReference type="EMBL" id="MFC7748303.1"/>
    </source>
</evidence>
<dbReference type="Proteomes" id="UP001596620">
    <property type="component" value="Unassembled WGS sequence"/>
</dbReference>
<keyword evidence="1" id="KW-0812">Transmembrane</keyword>
<reference evidence="3" key="1">
    <citation type="journal article" date="2019" name="Int. J. Syst. Evol. Microbiol.">
        <title>The Global Catalogue of Microorganisms (GCM) 10K type strain sequencing project: providing services to taxonomists for standard genome sequencing and annotation.</title>
        <authorList>
            <consortium name="The Broad Institute Genomics Platform"/>
            <consortium name="The Broad Institute Genome Sequencing Center for Infectious Disease"/>
            <person name="Wu L."/>
            <person name="Ma J."/>
        </authorList>
    </citation>
    <scope>NUCLEOTIDE SEQUENCE [LARGE SCALE GENOMIC DNA]</scope>
    <source>
        <strain evidence="3">JCM 30234</strain>
    </source>
</reference>
<dbReference type="RefSeq" id="WP_382361615.1">
    <property type="nucleotide sequence ID" value="NZ_JBHTGR010000057.1"/>
</dbReference>
<accession>A0ABW2V1Z6</accession>